<protein>
    <submittedName>
        <fullName evidence="1">Bacteriocin</fullName>
    </submittedName>
</protein>
<accession>A0A1Z5IK61</accession>
<name>A0A1Z5IK61_9LACO</name>
<comment type="caution">
    <text evidence="1">The sequence shown here is derived from an EMBL/GenBank/DDBJ whole genome shotgun (WGS) entry which is preliminary data.</text>
</comment>
<dbReference type="InterPro" id="IPR035280">
    <property type="entry name" value="Helveticin_J"/>
</dbReference>
<proteinExistence type="predicted"/>
<evidence type="ECO:0000313" key="2">
    <source>
        <dbReference type="Proteomes" id="UP000198402"/>
    </source>
</evidence>
<dbReference type="AlphaFoldDB" id="A0A1Z5IK61"/>
<reference evidence="1 2" key="1">
    <citation type="submission" date="2015-11" db="EMBL/GenBank/DDBJ databases">
        <title>Draft genome sequences of new species of the genus Lactobacillus isolated from orchardgrass silage.</title>
        <authorList>
            <person name="Tohno M."/>
            <person name="Tanizawa Y."/>
            <person name="Arita M."/>
        </authorList>
    </citation>
    <scope>NUCLEOTIDE SEQUENCE [LARGE SCALE GENOMIC DNA]</scope>
    <source>
        <strain evidence="1 2">IWT126</strain>
    </source>
</reference>
<dbReference type="GO" id="GO:0042742">
    <property type="term" value="P:defense response to bacterium"/>
    <property type="evidence" value="ECO:0007669"/>
    <property type="project" value="InterPro"/>
</dbReference>
<dbReference type="STRING" id="1302250.GCA_001313225_02646"/>
<dbReference type="Proteomes" id="UP000198402">
    <property type="component" value="Unassembled WGS sequence"/>
</dbReference>
<dbReference type="Pfam" id="PF17312">
    <property type="entry name" value="Helveticin_J"/>
    <property type="match status" value="1"/>
</dbReference>
<dbReference type="OrthoDB" id="2297060at2"/>
<dbReference type="RefSeq" id="WP_089137165.1">
    <property type="nucleotide sequence ID" value="NZ_BCMG01000012.1"/>
</dbReference>
<dbReference type="EMBL" id="BCMG01000012">
    <property type="protein sequence ID" value="GAX02069.1"/>
    <property type="molecule type" value="Genomic_DNA"/>
</dbReference>
<keyword evidence="2" id="KW-1185">Reference proteome</keyword>
<sequence length="317" mass="34362">MDGSYTGAGAHLKYRLNLEDTNHAIQTFYAGPSNVYTLQRVGNDSILSRCAIQSDGETAVQAEASMILQGFGHSQILQYFEHGADNTPYFWVGTRGALTDQGSTTEWPTQLGRVHYVSGATLDYTATTRLISARYIGGASFSHILRVEGALSSDKSTLMVIGIDTEHPRHAQFAIYDNEAINNILDTVDGSGDPTIGFDDSRVNASGVRLGTFPVSSVYPLSQYDSIQGTELADNNAIYFSASASEKNAIAISKMNWGAQSSEHQVVDNMYWTSRETEGEGIQLSGDDVLIGICLYPDGSTGSARDNRIYSFPKSAF</sequence>
<organism evidence="1 2">
    <name type="scientific">Secundilactobacillus silagei JCM 19001</name>
    <dbReference type="NCBI Taxonomy" id="1302250"/>
    <lineage>
        <taxon>Bacteria</taxon>
        <taxon>Bacillati</taxon>
        <taxon>Bacillota</taxon>
        <taxon>Bacilli</taxon>
        <taxon>Lactobacillales</taxon>
        <taxon>Lactobacillaceae</taxon>
        <taxon>Secundilactobacillus</taxon>
    </lineage>
</organism>
<evidence type="ECO:0000313" key="1">
    <source>
        <dbReference type="EMBL" id="GAX02069.1"/>
    </source>
</evidence>
<gene>
    <name evidence="1" type="ORF">IWT126_02133</name>
</gene>